<evidence type="ECO:0000313" key="10">
    <source>
        <dbReference type="Proteomes" id="UP001324115"/>
    </source>
</evidence>
<keyword evidence="4 7" id="KW-0479">Metal-binding</keyword>
<keyword evidence="8" id="KW-0503">Monooxygenase</keyword>
<dbReference type="GO" id="GO:0010268">
    <property type="term" value="P:brassinosteroid homeostasis"/>
    <property type="evidence" value="ECO:0007669"/>
    <property type="project" value="TreeGrafter"/>
</dbReference>
<dbReference type="SUPFAM" id="SSF48264">
    <property type="entry name" value="Cytochrome P450"/>
    <property type="match status" value="1"/>
</dbReference>
<keyword evidence="5" id="KW-0472">Membrane</keyword>
<dbReference type="GO" id="GO:0020037">
    <property type="term" value="F:heme binding"/>
    <property type="evidence" value="ECO:0007669"/>
    <property type="project" value="InterPro"/>
</dbReference>
<dbReference type="Proteomes" id="UP001324115">
    <property type="component" value="Unassembled WGS sequence"/>
</dbReference>
<evidence type="ECO:0000256" key="8">
    <source>
        <dbReference type="RuleBase" id="RU000461"/>
    </source>
</evidence>
<keyword evidence="5" id="KW-1133">Transmembrane helix</keyword>
<dbReference type="GO" id="GO:0016705">
    <property type="term" value="F:oxidoreductase activity, acting on paired donors, with incorporation or reduction of molecular oxygen"/>
    <property type="evidence" value="ECO:0007669"/>
    <property type="project" value="InterPro"/>
</dbReference>
<dbReference type="Gene3D" id="1.10.630.10">
    <property type="entry name" value="Cytochrome P450"/>
    <property type="match status" value="1"/>
</dbReference>
<dbReference type="GO" id="GO:0004497">
    <property type="term" value="F:monooxygenase activity"/>
    <property type="evidence" value="ECO:0007669"/>
    <property type="project" value="UniProtKB-KW"/>
</dbReference>
<evidence type="ECO:0000256" key="3">
    <source>
        <dbReference type="ARBA" id="ARBA00022692"/>
    </source>
</evidence>
<evidence type="ECO:0000313" key="9">
    <source>
        <dbReference type="EMBL" id="KAK4568376.1"/>
    </source>
</evidence>
<evidence type="ECO:0000256" key="7">
    <source>
        <dbReference type="PIRSR" id="PIRSR602401-1"/>
    </source>
</evidence>
<organism evidence="9 10">
    <name type="scientific">Quercus rubra</name>
    <name type="common">Northern red oak</name>
    <name type="synonym">Quercus borealis</name>
    <dbReference type="NCBI Taxonomy" id="3512"/>
    <lineage>
        <taxon>Eukaryota</taxon>
        <taxon>Viridiplantae</taxon>
        <taxon>Streptophyta</taxon>
        <taxon>Embryophyta</taxon>
        <taxon>Tracheophyta</taxon>
        <taxon>Spermatophyta</taxon>
        <taxon>Magnoliopsida</taxon>
        <taxon>eudicotyledons</taxon>
        <taxon>Gunneridae</taxon>
        <taxon>Pentapetalae</taxon>
        <taxon>rosids</taxon>
        <taxon>fabids</taxon>
        <taxon>Fagales</taxon>
        <taxon>Fagaceae</taxon>
        <taxon>Quercus</taxon>
    </lineage>
</organism>
<sequence>MEIIIGVWLALFLGSLPLLWWWNRLWYVTPFKVRQSTTGSTLPPGHMGLPFFGEMLNFLWYFKILRCPDDFINAKRRNGQILDIVGPNSLVSVHGKSDSRLRSFVSNSFNRPDPLQRIALHVQLRMVAALQSWAQKVMHILLMFENIGKLFVSFEPGPHLNNMDKLFAGLVHGVRAYPLNFPGTSHHHALQVVSLKKLVAIFLGELEKKKKENGVEMNDLMDGLMQIRDEEDNKLSDQEVLDNIFSLVIAGYESTSLASMWAVAEEDMVVSKNKSGDFITSEDVSKMKYTNKTLGIGIMLVNHDQNIESRFRLAQSMFICYKIPKDWKIIVWLRYLHTNPENFEDPMCFNPDRWNEPPRPGAFQAFGSGLRTCAGNMLARTQLALFLHHLSIGYKWELFNPNAEMVYLPHPTLVDEVEIIFSKIYKTLVGYCVYGFD</sequence>
<accession>A0AAN7EDW9</accession>
<evidence type="ECO:0000256" key="4">
    <source>
        <dbReference type="ARBA" id="ARBA00022723"/>
    </source>
</evidence>
<comment type="caution">
    <text evidence="9">The sequence shown here is derived from an EMBL/GenBank/DDBJ whole genome shotgun (WGS) entry which is preliminary data.</text>
</comment>
<dbReference type="GO" id="GO:0016020">
    <property type="term" value="C:membrane"/>
    <property type="evidence" value="ECO:0007669"/>
    <property type="project" value="UniProtKB-SubCell"/>
</dbReference>
<evidence type="ECO:0008006" key="11">
    <source>
        <dbReference type="Google" id="ProtNLM"/>
    </source>
</evidence>
<evidence type="ECO:0000256" key="1">
    <source>
        <dbReference type="ARBA" id="ARBA00004167"/>
    </source>
</evidence>
<dbReference type="InterPro" id="IPR002401">
    <property type="entry name" value="Cyt_P450_E_grp-I"/>
</dbReference>
<dbReference type="PANTHER" id="PTHR24286:SF12">
    <property type="entry name" value="CYTOCHROME P450 FAMILY PROTEIN, EXPRESSED"/>
    <property type="match status" value="1"/>
</dbReference>
<evidence type="ECO:0000256" key="6">
    <source>
        <dbReference type="ARBA" id="ARBA00023004"/>
    </source>
</evidence>
<feature type="binding site" description="axial binding residue" evidence="7">
    <location>
        <position position="373"/>
    </location>
    <ligand>
        <name>heme</name>
        <dbReference type="ChEBI" id="CHEBI:30413"/>
    </ligand>
    <ligandPart>
        <name>Fe</name>
        <dbReference type="ChEBI" id="CHEBI:18248"/>
    </ligandPart>
</feature>
<proteinExistence type="inferred from homology"/>
<protein>
    <recommendedName>
        <fullName evidence="11">Cytochrome P450</fullName>
    </recommendedName>
</protein>
<dbReference type="InterPro" id="IPR036396">
    <property type="entry name" value="Cyt_P450_sf"/>
</dbReference>
<name>A0AAN7EDW9_QUERU</name>
<keyword evidence="6 7" id="KW-0408">Iron</keyword>
<dbReference type="GO" id="GO:0016132">
    <property type="term" value="P:brassinosteroid biosynthetic process"/>
    <property type="evidence" value="ECO:0007669"/>
    <property type="project" value="TreeGrafter"/>
</dbReference>
<evidence type="ECO:0000256" key="5">
    <source>
        <dbReference type="ARBA" id="ARBA00022989"/>
    </source>
</evidence>
<dbReference type="PANTHER" id="PTHR24286">
    <property type="entry name" value="CYTOCHROME P450 26"/>
    <property type="match status" value="1"/>
</dbReference>
<dbReference type="PROSITE" id="PS00086">
    <property type="entry name" value="CYTOCHROME_P450"/>
    <property type="match status" value="1"/>
</dbReference>
<dbReference type="EMBL" id="JAXUIC010000010">
    <property type="protein sequence ID" value="KAK4568376.1"/>
    <property type="molecule type" value="Genomic_DNA"/>
</dbReference>
<dbReference type="InterPro" id="IPR001128">
    <property type="entry name" value="Cyt_P450"/>
</dbReference>
<dbReference type="GO" id="GO:0016125">
    <property type="term" value="P:sterol metabolic process"/>
    <property type="evidence" value="ECO:0007669"/>
    <property type="project" value="TreeGrafter"/>
</dbReference>
<reference evidence="9 10" key="1">
    <citation type="journal article" date="2023" name="G3 (Bethesda)">
        <title>A haplotype-resolved chromosome-scale genome for Quercus rubra L. provides insights into the genetics of adaptive traits for red oak species.</title>
        <authorList>
            <person name="Kapoor B."/>
            <person name="Jenkins J."/>
            <person name="Schmutz J."/>
            <person name="Zhebentyayeva T."/>
            <person name="Kuelheim C."/>
            <person name="Coggeshall M."/>
            <person name="Heim C."/>
            <person name="Lasky J.R."/>
            <person name="Leites L."/>
            <person name="Islam-Faridi N."/>
            <person name="Romero-Severson J."/>
            <person name="DeLeo V.L."/>
            <person name="Lucas S.M."/>
            <person name="Lazic D."/>
            <person name="Gailing O."/>
            <person name="Carlson J."/>
            <person name="Staton M."/>
        </authorList>
    </citation>
    <scope>NUCLEOTIDE SEQUENCE [LARGE SCALE GENOMIC DNA]</scope>
    <source>
        <strain evidence="9">Pseudo-F2</strain>
    </source>
</reference>
<keyword evidence="7 8" id="KW-0349">Heme</keyword>
<comment type="cofactor">
    <cofactor evidence="7">
        <name>heme</name>
        <dbReference type="ChEBI" id="CHEBI:30413"/>
    </cofactor>
</comment>
<dbReference type="Pfam" id="PF00067">
    <property type="entry name" value="p450"/>
    <property type="match status" value="1"/>
</dbReference>
<keyword evidence="10" id="KW-1185">Reference proteome</keyword>
<gene>
    <name evidence="9" type="ORF">RGQ29_003958</name>
</gene>
<dbReference type="AlphaFoldDB" id="A0AAN7EDW9"/>
<dbReference type="PRINTS" id="PR00463">
    <property type="entry name" value="EP450I"/>
</dbReference>
<comment type="subcellular location">
    <subcellularLocation>
        <location evidence="1">Membrane</location>
        <topology evidence="1">Single-pass membrane protein</topology>
    </subcellularLocation>
</comment>
<comment type="similarity">
    <text evidence="2 8">Belongs to the cytochrome P450 family.</text>
</comment>
<evidence type="ECO:0000256" key="2">
    <source>
        <dbReference type="ARBA" id="ARBA00010617"/>
    </source>
</evidence>
<keyword evidence="8" id="KW-0560">Oxidoreductase</keyword>
<keyword evidence="3" id="KW-0812">Transmembrane</keyword>
<dbReference type="GO" id="GO:0005506">
    <property type="term" value="F:iron ion binding"/>
    <property type="evidence" value="ECO:0007669"/>
    <property type="project" value="InterPro"/>
</dbReference>
<dbReference type="InterPro" id="IPR017972">
    <property type="entry name" value="Cyt_P450_CS"/>
</dbReference>